<evidence type="ECO:0000313" key="7">
    <source>
        <dbReference type="Proteomes" id="UP000275663"/>
    </source>
</evidence>
<keyword evidence="6" id="KW-0282">Flagellum</keyword>
<keyword evidence="3" id="KW-1005">Bacterial flagellum biogenesis</keyword>
<keyword evidence="2" id="KW-0963">Cytoplasm</keyword>
<evidence type="ECO:0000313" key="6">
    <source>
        <dbReference type="EMBL" id="AZP14663.1"/>
    </source>
</evidence>
<dbReference type="AlphaFoldDB" id="A0A3Q9BVP0"/>
<proteinExistence type="predicted"/>
<dbReference type="InterPro" id="IPR008622">
    <property type="entry name" value="FliT"/>
</dbReference>
<gene>
    <name evidence="6" type="ORF">EJN92_19015</name>
</gene>
<evidence type="ECO:0000256" key="2">
    <source>
        <dbReference type="ARBA" id="ARBA00022490"/>
    </source>
</evidence>
<dbReference type="Proteomes" id="UP000275663">
    <property type="component" value="Chromosome"/>
</dbReference>
<sequence length="108" mass="12567">MNSMEMISIYENVAEITDRMLNAAKSADWDLLTELERTCYNSVQEIQNKDTNLELPLEIKNKKIAIIKKILADDKEIRDITEPWMLQLSKLMKNSESNRKLSQSYGND</sequence>
<dbReference type="GO" id="GO:0044781">
    <property type="term" value="P:bacterial-type flagellum organization"/>
    <property type="evidence" value="ECO:0007669"/>
    <property type="project" value="UniProtKB-KW"/>
</dbReference>
<keyword evidence="6" id="KW-0966">Cell projection</keyword>
<dbReference type="KEGG" id="upv:EJN92_19015"/>
<evidence type="ECO:0000256" key="1">
    <source>
        <dbReference type="ARBA" id="ARBA00004514"/>
    </source>
</evidence>
<keyword evidence="7" id="KW-1185">Reference proteome</keyword>
<evidence type="ECO:0000256" key="5">
    <source>
        <dbReference type="ARBA" id="ARBA00093797"/>
    </source>
</evidence>
<dbReference type="OrthoDB" id="8527993at2"/>
<name>A0A3Q9BVP0_9BURK</name>
<dbReference type="Pfam" id="PF05400">
    <property type="entry name" value="FliT"/>
    <property type="match status" value="1"/>
</dbReference>
<accession>A0A3Q9BVP0</accession>
<keyword evidence="6" id="KW-0969">Cilium</keyword>
<comment type="subcellular location">
    <subcellularLocation>
        <location evidence="1">Cytoplasm</location>
        <location evidence="1">Cytosol</location>
    </subcellularLocation>
</comment>
<dbReference type="EMBL" id="CP034464">
    <property type="protein sequence ID" value="AZP14663.1"/>
    <property type="molecule type" value="Genomic_DNA"/>
</dbReference>
<dbReference type="Gene3D" id="1.20.58.380">
    <property type="entry name" value="Flagellar protein flit"/>
    <property type="match status" value="1"/>
</dbReference>
<organism evidence="6 7">
    <name type="scientific">Undibacterium parvum</name>
    <dbReference type="NCBI Taxonomy" id="401471"/>
    <lineage>
        <taxon>Bacteria</taxon>
        <taxon>Pseudomonadati</taxon>
        <taxon>Pseudomonadota</taxon>
        <taxon>Betaproteobacteria</taxon>
        <taxon>Burkholderiales</taxon>
        <taxon>Oxalobacteraceae</taxon>
        <taxon>Undibacterium</taxon>
    </lineage>
</organism>
<evidence type="ECO:0000256" key="4">
    <source>
        <dbReference type="ARBA" id="ARBA00023186"/>
    </source>
</evidence>
<keyword evidence="4" id="KW-0143">Chaperone</keyword>
<evidence type="ECO:0000256" key="3">
    <source>
        <dbReference type="ARBA" id="ARBA00022795"/>
    </source>
</evidence>
<reference evidence="6 7" key="1">
    <citation type="journal article" date="2011" name="Int. J. Syst. Evol. Microbiol.">
        <title>Description of Undibacterium oligocarboniphilum sp. nov., isolated from purified water, and Undibacterium pigrum strain CCUG 49012 as the type strain of Undibacterium parvum sp. nov., and emended descriptions of the genus Undibacterium and the species Undibacterium pigrum.</title>
        <authorList>
            <person name="Eder W."/>
            <person name="Wanner G."/>
            <person name="Ludwig W."/>
            <person name="Busse H.J."/>
            <person name="Ziemke-Kageler F."/>
            <person name="Lang E."/>
        </authorList>
    </citation>
    <scope>NUCLEOTIDE SEQUENCE [LARGE SCALE GENOMIC DNA]</scope>
    <source>
        <strain evidence="6 7">DSM 23061</strain>
    </source>
</reference>
<protein>
    <recommendedName>
        <fullName evidence="5">Flagellar protein FliT</fullName>
    </recommendedName>
</protein>